<evidence type="ECO:0000313" key="2">
    <source>
        <dbReference type="Proteomes" id="UP001203423"/>
    </source>
</evidence>
<reference evidence="1 2" key="1">
    <citation type="submission" date="2022-01" db="EMBL/GenBank/DDBJ databases">
        <title>Whole genome-based taxonomy of the Shewanellaceae.</title>
        <authorList>
            <person name="Martin-Rodriguez A.J."/>
        </authorList>
    </citation>
    <scope>NUCLEOTIDE SEQUENCE [LARGE SCALE GENOMIC DNA]</scope>
    <source>
        <strain evidence="1 2">DSM 17177</strain>
    </source>
</reference>
<evidence type="ECO:0000313" key="1">
    <source>
        <dbReference type="EMBL" id="MCL1127166.1"/>
    </source>
</evidence>
<dbReference type="RefSeq" id="WP_248942562.1">
    <property type="nucleotide sequence ID" value="NZ_JAKIKS010000132.1"/>
</dbReference>
<protein>
    <submittedName>
        <fullName evidence="1">Uncharacterized protein</fullName>
    </submittedName>
</protein>
<dbReference type="EMBL" id="JAKIKS010000132">
    <property type="protein sequence ID" value="MCL1127166.1"/>
    <property type="molecule type" value="Genomic_DNA"/>
</dbReference>
<accession>A0ABT0LHI9</accession>
<proteinExistence type="predicted"/>
<comment type="caution">
    <text evidence="1">The sequence shown here is derived from an EMBL/GenBank/DDBJ whole genome shotgun (WGS) entry which is preliminary data.</text>
</comment>
<keyword evidence="2" id="KW-1185">Reference proteome</keyword>
<gene>
    <name evidence="1" type="ORF">L2764_22450</name>
</gene>
<organism evidence="1 2">
    <name type="scientific">Shewanella surugensis</name>
    <dbReference type="NCBI Taxonomy" id="212020"/>
    <lineage>
        <taxon>Bacteria</taxon>
        <taxon>Pseudomonadati</taxon>
        <taxon>Pseudomonadota</taxon>
        <taxon>Gammaproteobacteria</taxon>
        <taxon>Alteromonadales</taxon>
        <taxon>Shewanellaceae</taxon>
        <taxon>Shewanella</taxon>
    </lineage>
</organism>
<dbReference type="Proteomes" id="UP001203423">
    <property type="component" value="Unassembled WGS sequence"/>
</dbReference>
<sequence>MRLLTILIILFTGINTSYANCQLPRTLEGKTILLRVDGTYTPNNPMADSVQELKFKKHSYQVTILNTGITASGTYRYEYFDPKLARLSVREGKGKKLSLYSETFVCETNRVGYFIFSQTQGPIKPDIRQNTGVYIIE</sequence>
<name>A0ABT0LHI9_9GAMM</name>